<accession>A0A8H9LYS5</accession>
<evidence type="ECO:0000256" key="2">
    <source>
        <dbReference type="ARBA" id="ARBA00022741"/>
    </source>
</evidence>
<dbReference type="PROSITE" id="PS00675">
    <property type="entry name" value="SIGMA54_INTERACT_1"/>
    <property type="match status" value="1"/>
</dbReference>
<evidence type="ECO:0000313" key="6">
    <source>
        <dbReference type="Proteomes" id="UP000622604"/>
    </source>
</evidence>
<proteinExistence type="inferred from homology"/>
<gene>
    <name evidence="5" type="ORF">GCM10011274_06630</name>
</gene>
<comment type="caution">
    <text evidence="5">The sequence shown here is derived from an EMBL/GenBank/DDBJ whole genome shotgun (WGS) entry which is preliminary data.</text>
</comment>
<keyword evidence="2" id="KW-0547">Nucleotide-binding</keyword>
<evidence type="ECO:0000259" key="4">
    <source>
        <dbReference type="SMART" id="SM00382"/>
    </source>
</evidence>
<dbReference type="Gene3D" id="3.40.50.300">
    <property type="entry name" value="P-loop containing nucleotide triphosphate hydrolases"/>
    <property type="match status" value="2"/>
</dbReference>
<reference evidence="5" key="1">
    <citation type="journal article" date="2014" name="Int. J. Syst. Evol. Microbiol.">
        <title>Complete genome sequence of Corynebacterium casei LMG S-19264T (=DSM 44701T), isolated from a smear-ripened cheese.</title>
        <authorList>
            <consortium name="US DOE Joint Genome Institute (JGI-PGF)"/>
            <person name="Walter F."/>
            <person name="Albersmeier A."/>
            <person name="Kalinowski J."/>
            <person name="Ruckert C."/>
        </authorList>
    </citation>
    <scope>NUCLEOTIDE SEQUENCE</scope>
    <source>
        <strain evidence="5">KCTC 32337</strain>
    </source>
</reference>
<comment type="similarity">
    <text evidence="1">Belongs to the AAA ATPase family.</text>
</comment>
<evidence type="ECO:0000256" key="3">
    <source>
        <dbReference type="ARBA" id="ARBA00022840"/>
    </source>
</evidence>
<keyword evidence="3" id="KW-0067">ATP-binding</keyword>
<dbReference type="Proteomes" id="UP000622604">
    <property type="component" value="Unassembled WGS sequence"/>
</dbReference>
<dbReference type="InterPro" id="IPR003959">
    <property type="entry name" value="ATPase_AAA_core"/>
</dbReference>
<dbReference type="GO" id="GO:0005524">
    <property type="term" value="F:ATP binding"/>
    <property type="evidence" value="ECO:0007669"/>
    <property type="project" value="UniProtKB-KW"/>
</dbReference>
<organism evidence="5 6">
    <name type="scientific">Paraglaciecola chathamensis</name>
    <dbReference type="NCBI Taxonomy" id="368405"/>
    <lineage>
        <taxon>Bacteria</taxon>
        <taxon>Pseudomonadati</taxon>
        <taxon>Pseudomonadota</taxon>
        <taxon>Gammaproteobacteria</taxon>
        <taxon>Alteromonadales</taxon>
        <taxon>Alteromonadaceae</taxon>
        <taxon>Paraglaciecola</taxon>
    </lineage>
</organism>
<dbReference type="InterPro" id="IPR027417">
    <property type="entry name" value="P-loop_NTPase"/>
</dbReference>
<dbReference type="InterPro" id="IPR025662">
    <property type="entry name" value="Sigma_54_int_dom_ATP-bd_1"/>
</dbReference>
<sequence>MKALAHKSIALPSLSARMAIRLLQVIPHARLDDLSETFIKLKVFATPVASSLTATQAIKKLSAPSELSHCEQRLQDNIDRLCDLFDLPDFSPDVLLLLVLNDQNNGIQQLLSMADGGFEQRTMEHTLCALLDIEASNLITLFAQLYELGFIDEPEPDSFTSNRLPDFIRLPLQEGNITDKSTVLAPLLTASAKPQFRLADFEHVNHSLMIEYFHNASLQHRKGISVMLYGESGTGKTEFARALATALGRNLYDVRATQINSSKGLLEFGHRHASDERLKYLHLVQDLLGTNHNAMLLIDECESLFEQADGRYTKERLQRFIECNNVPCIWITNHIQCLEPSYVRRFKLVMQVSPPPKSQLEAIVDKASKGLRLSRHFKQQWAGVENLTPAMINNACDVAKTVHHSHRQAEATVTEVAESTLHASGLLVTKSVYQGEMAFDKSLLNIKSNKSRIREIEYAVKNSMPIRVLLTGPPGTGKTAYAHALAQENDKPLIRISTSDVLSKYVGESEQQISALFQRACDEQAILLFDEVDSLLANRQQLHAHHEVQLVNELLAQLECNTQPVFAATNYADKLDHAVLRRFDIKLHCNYLTTQQSCVLFKRTLGMARLTQSEQRTLNTLAHLTPGDFAIVARHQRFNPSVNFRNQALSLLVDENHRKHRKPTIGFIAN</sequence>
<evidence type="ECO:0000313" key="5">
    <source>
        <dbReference type="EMBL" id="GGZ51407.1"/>
    </source>
</evidence>
<protein>
    <submittedName>
        <fullName evidence="5">ATPase</fullName>
    </submittedName>
</protein>
<reference evidence="5" key="2">
    <citation type="submission" date="2020-09" db="EMBL/GenBank/DDBJ databases">
        <authorList>
            <person name="Sun Q."/>
            <person name="Kim S."/>
        </authorList>
    </citation>
    <scope>NUCLEOTIDE SEQUENCE</scope>
    <source>
        <strain evidence="5">KCTC 32337</strain>
    </source>
</reference>
<dbReference type="InterPro" id="IPR003593">
    <property type="entry name" value="AAA+_ATPase"/>
</dbReference>
<dbReference type="SUPFAM" id="SSF52540">
    <property type="entry name" value="P-loop containing nucleoside triphosphate hydrolases"/>
    <property type="match status" value="2"/>
</dbReference>
<dbReference type="EMBL" id="BMZC01000002">
    <property type="protein sequence ID" value="GGZ51407.1"/>
    <property type="molecule type" value="Genomic_DNA"/>
</dbReference>
<dbReference type="CDD" id="cd19481">
    <property type="entry name" value="RecA-like_protease"/>
    <property type="match status" value="1"/>
</dbReference>
<name>A0A8H9LYS5_9ALTE</name>
<evidence type="ECO:0000256" key="1">
    <source>
        <dbReference type="ARBA" id="ARBA00006914"/>
    </source>
</evidence>
<dbReference type="InterPro" id="IPR050221">
    <property type="entry name" value="26S_Proteasome_ATPase"/>
</dbReference>
<dbReference type="PANTHER" id="PTHR23073">
    <property type="entry name" value="26S PROTEASOME REGULATORY SUBUNIT"/>
    <property type="match status" value="1"/>
</dbReference>
<dbReference type="RefSeq" id="WP_191865300.1">
    <property type="nucleotide sequence ID" value="NZ_BMZC01000002.1"/>
</dbReference>
<feature type="domain" description="AAA+ ATPase" evidence="4">
    <location>
        <begin position="222"/>
        <end position="356"/>
    </location>
</feature>
<dbReference type="AlphaFoldDB" id="A0A8H9LYS5"/>
<dbReference type="Pfam" id="PF00004">
    <property type="entry name" value="AAA"/>
    <property type="match status" value="2"/>
</dbReference>
<feature type="domain" description="AAA+ ATPase" evidence="4">
    <location>
        <begin position="464"/>
        <end position="593"/>
    </location>
</feature>
<dbReference type="GO" id="GO:0016887">
    <property type="term" value="F:ATP hydrolysis activity"/>
    <property type="evidence" value="ECO:0007669"/>
    <property type="project" value="InterPro"/>
</dbReference>
<dbReference type="SMART" id="SM00382">
    <property type="entry name" value="AAA"/>
    <property type="match status" value="2"/>
</dbReference>